<dbReference type="AlphaFoldDB" id="A0AA36IA29"/>
<comment type="caution">
    <text evidence="4">The sequence shown here is derived from an EMBL/GenBank/DDBJ whole genome shotgun (WGS) entry which is preliminary data.</text>
</comment>
<dbReference type="PROSITE" id="PS51257">
    <property type="entry name" value="PROKAR_LIPOPROTEIN"/>
    <property type="match status" value="1"/>
</dbReference>
<organism evidence="4 5">
    <name type="scientific">Effrenium voratum</name>
    <dbReference type="NCBI Taxonomy" id="2562239"/>
    <lineage>
        <taxon>Eukaryota</taxon>
        <taxon>Sar</taxon>
        <taxon>Alveolata</taxon>
        <taxon>Dinophyceae</taxon>
        <taxon>Suessiales</taxon>
        <taxon>Symbiodiniaceae</taxon>
        <taxon>Effrenium</taxon>
    </lineage>
</organism>
<dbReference type="InterPro" id="IPR027417">
    <property type="entry name" value="P-loop_NTPase"/>
</dbReference>
<keyword evidence="1" id="KW-0547">Nucleotide-binding</keyword>
<feature type="domain" description="Zeta toxin" evidence="3">
    <location>
        <begin position="211"/>
        <end position="382"/>
    </location>
</feature>
<dbReference type="GO" id="GO:0016301">
    <property type="term" value="F:kinase activity"/>
    <property type="evidence" value="ECO:0007669"/>
    <property type="project" value="InterPro"/>
</dbReference>
<dbReference type="Gene3D" id="3.40.50.300">
    <property type="entry name" value="P-loop containing nucleotide triphosphate hydrolases"/>
    <property type="match status" value="1"/>
</dbReference>
<accession>A0AA36IA29</accession>
<evidence type="ECO:0000313" key="5">
    <source>
        <dbReference type="Proteomes" id="UP001178507"/>
    </source>
</evidence>
<evidence type="ECO:0000256" key="2">
    <source>
        <dbReference type="ARBA" id="ARBA00022840"/>
    </source>
</evidence>
<gene>
    <name evidence="4" type="ORF">EVOR1521_LOCUS9813</name>
</gene>
<dbReference type="Proteomes" id="UP001178507">
    <property type="component" value="Unassembled WGS sequence"/>
</dbReference>
<dbReference type="InterPro" id="IPR010488">
    <property type="entry name" value="Zeta_toxin_domain"/>
</dbReference>
<keyword evidence="5" id="KW-1185">Reference proteome</keyword>
<evidence type="ECO:0000256" key="1">
    <source>
        <dbReference type="ARBA" id="ARBA00022741"/>
    </source>
</evidence>
<dbReference type="SUPFAM" id="SSF52540">
    <property type="entry name" value="P-loop containing nucleoside triphosphate hydrolases"/>
    <property type="match status" value="1"/>
</dbReference>
<name>A0AA36IA29_9DINO</name>
<dbReference type="Pfam" id="PF06414">
    <property type="entry name" value="Zeta_toxin"/>
    <property type="match status" value="1"/>
</dbReference>
<proteinExistence type="predicted"/>
<sequence>MLTPTMRGCSRAKSPTFPAVSHMPSLTAGCFAWRKGLECILVSTVLVAAPRREKSRRRVTATLGTDLEDVEQLRQLFGLASSGGAMGKEDFAQLCQSLLHIDLSYRELERIFEIMVFAEGEQLMTEDKFIRTIRNRFFLRGIRRVVQLPSASANLPEGFNLDEDTATNHSGEKGQFVGPYADIRATRDHSFHGCYSAERQRWQDSVIDTVVQRTTEQARPRLVFTCGAMGVGKGYALSWMSNKGIFPLEDIVHIDPDHFKAVMPEWPAYVAHGRLLKDPSLPGTQCHRESCYMQEIALEESLRRLQHIWVDGSLRNAEWFVKVFSDIRERYPAYQIAIFKITAPETAIRARVEKRAQQTGRSVPEETLKESIEAVERSVLTLMPHADFLASIDNASTPTLQYFSAIDRSGSWSRITARFAHTLPGVEAFPEALSPFFLTRLETCPQLRLFHSLQYRVDGATQCQYGELMVRDLAIQVKLSPAIRVTLDPETRRIARIHEEAVSVAFLHPLDTEDLDTSHLTHAESQAVKVGAFGNFCLNDELVALNAVSSSATERQPAMLEFADSIAVSREQAQALHESRWSPVPLEHIKAAGVERFAFLSPLEKLAGRRVSSSSGFVFEMPGKDYAFFPIIASYE</sequence>
<dbReference type="GO" id="GO:0005524">
    <property type="term" value="F:ATP binding"/>
    <property type="evidence" value="ECO:0007669"/>
    <property type="project" value="UniProtKB-KW"/>
</dbReference>
<dbReference type="EMBL" id="CAUJNA010000902">
    <property type="protein sequence ID" value="CAJ1382444.1"/>
    <property type="molecule type" value="Genomic_DNA"/>
</dbReference>
<protein>
    <recommendedName>
        <fullName evidence="3">Zeta toxin domain-containing protein</fullName>
    </recommendedName>
</protein>
<evidence type="ECO:0000259" key="3">
    <source>
        <dbReference type="Pfam" id="PF06414"/>
    </source>
</evidence>
<reference evidence="4" key="1">
    <citation type="submission" date="2023-08" db="EMBL/GenBank/DDBJ databases">
        <authorList>
            <person name="Chen Y."/>
            <person name="Shah S."/>
            <person name="Dougan E. K."/>
            <person name="Thang M."/>
            <person name="Chan C."/>
        </authorList>
    </citation>
    <scope>NUCLEOTIDE SEQUENCE</scope>
</reference>
<evidence type="ECO:0000313" key="4">
    <source>
        <dbReference type="EMBL" id="CAJ1382444.1"/>
    </source>
</evidence>
<keyword evidence="2" id="KW-0067">ATP-binding</keyword>